<dbReference type="GeneID" id="55640855"/>
<reference evidence="1 2" key="1">
    <citation type="submission" date="2020-02" db="EMBL/GenBank/DDBJ databases">
        <title>Comparative genome analysis reveals the metabolism and evolution of the thermophilic archaeal genus Metallosphaera.</title>
        <authorList>
            <person name="Jiang C."/>
        </authorList>
    </citation>
    <scope>NUCLEOTIDE SEQUENCE [LARGE SCALE GENOMIC DNA]</scope>
    <source>
        <strain evidence="1 2">Ric-A</strain>
    </source>
</reference>
<keyword evidence="2" id="KW-1185">Reference proteome</keyword>
<gene>
    <name evidence="1" type="ORF">GWK48_02865</name>
</gene>
<proteinExistence type="predicted"/>
<accession>A0A6N0NRU4</accession>
<dbReference type="OrthoDB" id="36101at2157"/>
<sequence>MENFLRDPVPEEASKQLSAIYSERQTCLKGPFDPDFLIFSSLISKYFKGDIGVSFKEPCPLRAERRENGNYLVYKDAEYYLGPSSFSSLLPLTLDDLVPILSGISSDLILRRRKLTEWERKVLNNAERLNLKVEKSLRLPGYNEVPLFLSIYYSLDPFIPEISGNRENSLKLVREIGGNEFTKLGDLDEAQLNSLIFRLISSISRLNPKVTRDDLIEERFFFGNFDFLELGFLSIFLMDLYGYPGLFRLASEPSYPSEMVVVYRETLSRGLTLSLQDSKDYYLVETSLPSPTLLYLIAKQLGKIKVEKPVVAKVGDKLIPSRYFSR</sequence>
<dbReference type="RefSeq" id="WP_174629422.1">
    <property type="nucleotide sequence ID" value="NZ_CP049074.1"/>
</dbReference>
<evidence type="ECO:0000313" key="2">
    <source>
        <dbReference type="Proteomes" id="UP000509301"/>
    </source>
</evidence>
<dbReference type="KEGG" id="mten:GWK48_02865"/>
<organism evidence="1 2">
    <name type="scientific">Metallosphaera tengchongensis</name>
    <dbReference type="NCBI Taxonomy" id="1532350"/>
    <lineage>
        <taxon>Archaea</taxon>
        <taxon>Thermoproteota</taxon>
        <taxon>Thermoprotei</taxon>
        <taxon>Sulfolobales</taxon>
        <taxon>Sulfolobaceae</taxon>
        <taxon>Metallosphaera</taxon>
    </lineage>
</organism>
<name>A0A6N0NRU4_9CREN</name>
<dbReference type="EMBL" id="CP049074">
    <property type="protein sequence ID" value="QKQ99475.1"/>
    <property type="molecule type" value="Genomic_DNA"/>
</dbReference>
<protein>
    <submittedName>
        <fullName evidence="1">Uncharacterized protein</fullName>
    </submittedName>
</protein>
<evidence type="ECO:0000313" key="1">
    <source>
        <dbReference type="EMBL" id="QKQ99475.1"/>
    </source>
</evidence>
<dbReference type="AlphaFoldDB" id="A0A6N0NRU4"/>
<dbReference type="Proteomes" id="UP000509301">
    <property type="component" value="Chromosome"/>
</dbReference>